<dbReference type="EMBL" id="JXXR01000011">
    <property type="protein sequence ID" value="KJY73214.1"/>
    <property type="molecule type" value="Genomic_DNA"/>
</dbReference>
<gene>
    <name evidence="1" type="ORF">TW71_10575</name>
</gene>
<proteinExistence type="predicted"/>
<organism evidence="1">
    <name type="scientific">Vibrio coralliilyticus</name>
    <dbReference type="NCBI Taxonomy" id="190893"/>
    <lineage>
        <taxon>Bacteria</taxon>
        <taxon>Pseudomonadati</taxon>
        <taxon>Pseudomonadota</taxon>
        <taxon>Gammaproteobacteria</taxon>
        <taxon>Vibrionales</taxon>
        <taxon>Vibrionaceae</taxon>
        <taxon>Vibrio</taxon>
    </lineage>
</organism>
<comment type="caution">
    <text evidence="1">The sequence shown here is derived from an EMBL/GenBank/DDBJ whole genome shotgun (WGS) entry which is preliminary data.</text>
</comment>
<sequence>MNRAVLALVSALPFITGWYYHSESYGRLSGVYYSDTESHVATKSKTEDLMLRLRTELELNSNSMYELNLYTRKKSGSFTKGVYVYDNYRLSLYEQEHVSFQPSDRDIPFSEKVVIGPGTMGRENMAVVPIERANNGFILFTERAAYLYHKVD</sequence>
<protein>
    <submittedName>
        <fullName evidence="1">Uncharacterized protein</fullName>
    </submittedName>
</protein>
<evidence type="ECO:0000313" key="1">
    <source>
        <dbReference type="EMBL" id="KJY73214.1"/>
    </source>
</evidence>
<dbReference type="AlphaFoldDB" id="A0A837G768"/>
<accession>A0A837G768</accession>
<reference evidence="1" key="1">
    <citation type="journal article" date="2015" name="BMC Genomics">
        <title>Genome mining reveals unlocked bioactive potential of marine Gram-negative bacteria.</title>
        <authorList>
            <person name="Machado H."/>
            <person name="Sonnenschein E.C."/>
            <person name="Melchiorsen J."/>
            <person name="Gram L."/>
        </authorList>
    </citation>
    <scope>NUCLEOTIDE SEQUENCE</scope>
    <source>
        <strain evidence="1">S2052</strain>
    </source>
</reference>
<name>A0A837G768_9VIBR</name>
<dbReference type="RefSeq" id="WP_045985854.1">
    <property type="nucleotide sequence ID" value="NZ_CP063052.1"/>
</dbReference>